<feature type="transmembrane region" description="Helical" evidence="13">
    <location>
        <begin position="7"/>
        <end position="27"/>
    </location>
</feature>
<dbReference type="GO" id="GO:0005267">
    <property type="term" value="F:potassium channel activity"/>
    <property type="evidence" value="ECO:0007669"/>
    <property type="project" value="UniProtKB-KW"/>
</dbReference>
<keyword evidence="5 13" id="KW-0812">Transmembrane</keyword>
<feature type="transmembrane region" description="Helical" evidence="13">
    <location>
        <begin position="112"/>
        <end position="131"/>
    </location>
</feature>
<keyword evidence="11" id="KW-0407">Ion channel</keyword>
<keyword evidence="7" id="KW-0630">Potassium</keyword>
<dbReference type="AlphaFoldDB" id="A0A1C6RHY2"/>
<evidence type="ECO:0000256" key="13">
    <source>
        <dbReference type="SAM" id="Phobius"/>
    </source>
</evidence>
<dbReference type="GO" id="GO:0016020">
    <property type="term" value="C:membrane"/>
    <property type="evidence" value="ECO:0007669"/>
    <property type="project" value="UniProtKB-SubCell"/>
</dbReference>
<evidence type="ECO:0000256" key="3">
    <source>
        <dbReference type="ARBA" id="ARBA00022448"/>
    </source>
</evidence>
<keyword evidence="3" id="KW-0813">Transport</keyword>
<dbReference type="PANTHER" id="PTHR31462:SF5">
    <property type="entry name" value="ENDOSOMAL_LYSOSOMAL PROTON CHANNEL TMEM175"/>
    <property type="match status" value="1"/>
</dbReference>
<evidence type="ECO:0000313" key="15">
    <source>
        <dbReference type="Proteomes" id="UP000199413"/>
    </source>
</evidence>
<comment type="catalytic activity">
    <reaction evidence="12">
        <text>K(+)(in) = K(+)(out)</text>
        <dbReference type="Rhea" id="RHEA:29463"/>
        <dbReference type="ChEBI" id="CHEBI:29103"/>
    </reaction>
</comment>
<comment type="subcellular location">
    <subcellularLocation>
        <location evidence="1">Membrane</location>
        <topology evidence="1">Multi-pass membrane protein</topology>
    </subcellularLocation>
</comment>
<evidence type="ECO:0000256" key="2">
    <source>
        <dbReference type="ARBA" id="ARBA00006920"/>
    </source>
</evidence>
<keyword evidence="9" id="KW-0406">Ion transport</keyword>
<evidence type="ECO:0000256" key="11">
    <source>
        <dbReference type="ARBA" id="ARBA00023303"/>
    </source>
</evidence>
<evidence type="ECO:0000256" key="10">
    <source>
        <dbReference type="ARBA" id="ARBA00023136"/>
    </source>
</evidence>
<accession>A0A1C6RHY2</accession>
<evidence type="ECO:0000256" key="6">
    <source>
        <dbReference type="ARBA" id="ARBA00022826"/>
    </source>
</evidence>
<proteinExistence type="inferred from homology"/>
<evidence type="ECO:0000256" key="7">
    <source>
        <dbReference type="ARBA" id="ARBA00022958"/>
    </source>
</evidence>
<comment type="similarity">
    <text evidence="2">Belongs to the TMEM175 family.</text>
</comment>
<evidence type="ECO:0000256" key="4">
    <source>
        <dbReference type="ARBA" id="ARBA00022538"/>
    </source>
</evidence>
<protein>
    <submittedName>
        <fullName evidence="14">Uncharacterized membrane protein</fullName>
    </submittedName>
</protein>
<keyword evidence="8 13" id="KW-1133">Transmembrane helix</keyword>
<dbReference type="GO" id="GO:0015252">
    <property type="term" value="F:proton channel activity"/>
    <property type="evidence" value="ECO:0007669"/>
    <property type="project" value="InterPro"/>
</dbReference>
<dbReference type="RefSeq" id="WP_218105115.1">
    <property type="nucleotide sequence ID" value="NZ_FMHV01000002.1"/>
</dbReference>
<keyword evidence="6" id="KW-0631">Potassium channel</keyword>
<sequence>MERDPSRVVAFSDAVIAIAVTLLVLEIRPPQDTRHLVHGLATLWPSYLAYVVTFMLIGQVWANHHVMFDQIRIADRMVLFLNTVLLMDIAFLPFAASVLAQAFRDGQGQRSAVVFHGIAFELAAMLFNAIWEYARRHRRLLVTTMDSAGARAISRRFRLALTWIATGTLLGALLPALGVAVIAAFIPFYWLPIRGEIAETKPRRDGGGQA</sequence>
<gene>
    <name evidence="14" type="ORF">GA0070624_1103</name>
</gene>
<keyword evidence="4" id="KW-0633">Potassium transport</keyword>
<dbReference type="Pfam" id="PF06736">
    <property type="entry name" value="TMEM175"/>
    <property type="match status" value="1"/>
</dbReference>
<feature type="transmembrane region" description="Helical" evidence="13">
    <location>
        <begin position="78"/>
        <end position="100"/>
    </location>
</feature>
<keyword evidence="10 13" id="KW-0472">Membrane</keyword>
<evidence type="ECO:0000256" key="1">
    <source>
        <dbReference type="ARBA" id="ARBA00004141"/>
    </source>
</evidence>
<evidence type="ECO:0000256" key="8">
    <source>
        <dbReference type="ARBA" id="ARBA00022989"/>
    </source>
</evidence>
<evidence type="ECO:0000313" key="14">
    <source>
        <dbReference type="EMBL" id="SCL16738.1"/>
    </source>
</evidence>
<evidence type="ECO:0000256" key="9">
    <source>
        <dbReference type="ARBA" id="ARBA00023065"/>
    </source>
</evidence>
<feature type="transmembrane region" description="Helical" evidence="13">
    <location>
        <begin position="161"/>
        <end position="190"/>
    </location>
</feature>
<keyword evidence="15" id="KW-1185">Reference proteome</keyword>
<reference evidence="15" key="1">
    <citation type="submission" date="2016-06" db="EMBL/GenBank/DDBJ databases">
        <authorList>
            <person name="Varghese N."/>
            <person name="Submissions Spin"/>
        </authorList>
    </citation>
    <scope>NUCLEOTIDE SEQUENCE [LARGE SCALE GENOMIC DNA]</scope>
    <source>
        <strain evidence="15">DSM 45431</strain>
    </source>
</reference>
<name>A0A1C6RHY2_9ACTN</name>
<evidence type="ECO:0000256" key="5">
    <source>
        <dbReference type="ARBA" id="ARBA00022692"/>
    </source>
</evidence>
<organism evidence="14 15">
    <name type="scientific">Micromonospora rhizosphaerae</name>
    <dbReference type="NCBI Taxonomy" id="568872"/>
    <lineage>
        <taxon>Bacteria</taxon>
        <taxon>Bacillati</taxon>
        <taxon>Actinomycetota</taxon>
        <taxon>Actinomycetes</taxon>
        <taxon>Micromonosporales</taxon>
        <taxon>Micromonosporaceae</taxon>
        <taxon>Micromonospora</taxon>
    </lineage>
</organism>
<dbReference type="PANTHER" id="PTHR31462">
    <property type="entry name" value="ENDOSOMAL/LYSOSOMAL POTASSIUM CHANNEL TMEM175"/>
    <property type="match status" value="1"/>
</dbReference>
<dbReference type="InterPro" id="IPR010617">
    <property type="entry name" value="TMEM175-like"/>
</dbReference>
<evidence type="ECO:0000256" key="12">
    <source>
        <dbReference type="ARBA" id="ARBA00034430"/>
    </source>
</evidence>
<dbReference type="Proteomes" id="UP000199413">
    <property type="component" value="Unassembled WGS sequence"/>
</dbReference>
<dbReference type="EMBL" id="FMHV01000002">
    <property type="protein sequence ID" value="SCL16738.1"/>
    <property type="molecule type" value="Genomic_DNA"/>
</dbReference>
<feature type="transmembrane region" description="Helical" evidence="13">
    <location>
        <begin position="47"/>
        <end position="66"/>
    </location>
</feature>